<evidence type="ECO:0000256" key="6">
    <source>
        <dbReference type="ARBA" id="ARBA00022839"/>
    </source>
</evidence>
<evidence type="ECO:0000313" key="11">
    <source>
        <dbReference type="EMBL" id="SDM83867.1"/>
    </source>
</evidence>
<evidence type="ECO:0000256" key="9">
    <source>
        <dbReference type="ARBA" id="ARBA00023204"/>
    </source>
</evidence>
<dbReference type="InterPro" id="IPR011604">
    <property type="entry name" value="PDDEXK-like_dom_sf"/>
</dbReference>
<dbReference type="GO" id="GO:0006281">
    <property type="term" value="P:DNA repair"/>
    <property type="evidence" value="ECO:0007669"/>
    <property type="project" value="UniProtKB-KW"/>
</dbReference>
<dbReference type="GO" id="GO:0005524">
    <property type="term" value="F:ATP binding"/>
    <property type="evidence" value="ECO:0007669"/>
    <property type="project" value="UniProtKB-KW"/>
</dbReference>
<dbReference type="InterPro" id="IPR049035">
    <property type="entry name" value="ADDB_N"/>
</dbReference>
<dbReference type="InterPro" id="IPR038726">
    <property type="entry name" value="PDDEXK_AddAB-type"/>
</dbReference>
<sequence>MLKLILGRSGSGKTPKVRKELAAAVESGRYSKVYLLVPEQFSFESERVLYSQLGAQKSIQVEVVSFTRLANLVFREYGGLAKNYVGDGARTMLMSMALSELKDSLSVYKKHYANLAFVTGMVNAVTEFKNAGVTPEQLYQANEQLEEGVLKAKTGELALIYNAYEALLAKGYADPLDDLPAANRLLAENDFFAGSAVFIDEFKGFTAVEYETLGYILKGAEQCAVSLCTDSLQDNSHGLGLFSPVTEAANRLVRMAKERKVTVAAPEVLSEPLRFAGKGISAVEQGIFSFIPTVCDAAPEDVRIFSASNPYEELELIASEIKHLVLEENLRYRDIVLIGRDVTAYKTVLESVLPRYDIPYFYDFTESIERSPLILYILSAVSAAANRFDSDSIIAMLKTGLTRFDACEVAQLENYVFLWDIKGFVWCDPFKNHPRGFVNGMTEGDHALLERLNTLRHQIIPPLERLAAAIKSADGEAFARAVYEYITACGLQNRVQEQIANLKNENDYNQAQSVERVWGIVMDILDTFASVLRGTVLDAKRSLELLRLAIGTYDMGSIPQTLDQVLIGSADRIRAASPKAAFIFGANEGVFPLIPQGGGLFTDSEREALAALGLELAETQTKKTIVERFIAYKALTCPSHLLAVSYPRTGIKGEGLYPSQMVRQILLILPCLQVQDAAAFEPQHYIWNERTALKAVALHSSDNAPFAATLKELLQNSAAAPLYESLLFAGQKVHFTIDDSNTARRLFGQDLTLSPTGLETYYRCRFSYFLKNGIRLKKREQAKLTPLEAGSLIHYALQELLTRHTIKELAALSPAALRTEVGEVLNHYLLEKMGGAEGKPARFQYLYTRLSATVLKLIKQLITEFSQSDYTPEAFELPIKQGGAVEPIELITPIGARVRVEGTIDRLDIMTKNGKRYVRVVDYKTGHKSFNLSDVYYGLNMQMLLYLFTVCQNGRYAGAAPAGVLYMPAKNPVAEVLREADDSEVQLKQSEALRMSGLLLEDENAITGMEHGGAGIFIPARFTEGTDENGNRVWVLDKKSKVANLENMGRVKRHIEKLVGDMACALYEGQIDAVPAQGGSYSPCDYCEFSHICGHEPNDEYIKIQDIPEEELFTRMEEASGEQKLDS</sequence>
<keyword evidence="3" id="KW-0227">DNA damage</keyword>
<dbReference type="GO" id="GO:0003677">
    <property type="term" value="F:DNA binding"/>
    <property type="evidence" value="ECO:0007669"/>
    <property type="project" value="UniProtKB-KW"/>
</dbReference>
<organism evidence="11 12">
    <name type="scientific">Acetanaerobacterium elongatum</name>
    <dbReference type="NCBI Taxonomy" id="258515"/>
    <lineage>
        <taxon>Bacteria</taxon>
        <taxon>Bacillati</taxon>
        <taxon>Bacillota</taxon>
        <taxon>Clostridia</taxon>
        <taxon>Eubacteriales</taxon>
        <taxon>Oscillospiraceae</taxon>
        <taxon>Acetanaerobacterium</taxon>
    </lineage>
</organism>
<keyword evidence="6" id="KW-0269">Exonuclease</keyword>
<evidence type="ECO:0000256" key="5">
    <source>
        <dbReference type="ARBA" id="ARBA00022806"/>
    </source>
</evidence>
<reference evidence="11 12" key="1">
    <citation type="submission" date="2016-10" db="EMBL/GenBank/DDBJ databases">
        <authorList>
            <person name="de Groot N.N."/>
        </authorList>
    </citation>
    <scope>NUCLEOTIDE SEQUENCE [LARGE SCALE GENOMIC DNA]</scope>
    <source>
        <strain evidence="11 12">CGMCC 1.5012</strain>
    </source>
</reference>
<keyword evidence="1" id="KW-0540">Nuclease</keyword>
<dbReference type="OrthoDB" id="9758506at2"/>
<dbReference type="Gene3D" id="3.40.50.300">
    <property type="entry name" value="P-loop containing nucleotide triphosphate hydrolases"/>
    <property type="match status" value="3"/>
</dbReference>
<evidence type="ECO:0000256" key="3">
    <source>
        <dbReference type="ARBA" id="ARBA00022763"/>
    </source>
</evidence>
<dbReference type="GO" id="GO:0004386">
    <property type="term" value="F:helicase activity"/>
    <property type="evidence" value="ECO:0007669"/>
    <property type="project" value="UniProtKB-KW"/>
</dbReference>
<evidence type="ECO:0000256" key="2">
    <source>
        <dbReference type="ARBA" id="ARBA00022741"/>
    </source>
</evidence>
<evidence type="ECO:0000259" key="10">
    <source>
        <dbReference type="PROSITE" id="PS51217"/>
    </source>
</evidence>
<name>A0A1G9WHP6_9FIRM</name>
<accession>A0A1G9WHP6</accession>
<dbReference type="SUPFAM" id="SSF52540">
    <property type="entry name" value="P-loop containing nucleoside triphosphate hydrolases"/>
    <property type="match status" value="1"/>
</dbReference>
<dbReference type="InterPro" id="IPR014017">
    <property type="entry name" value="DNA_helicase_UvrD-like_C"/>
</dbReference>
<dbReference type="PANTHER" id="PTHR30591:SF1">
    <property type="entry name" value="RECBCD ENZYME SUBUNIT RECC"/>
    <property type="match status" value="1"/>
</dbReference>
<dbReference type="EMBL" id="FNID01000006">
    <property type="protein sequence ID" value="SDM83867.1"/>
    <property type="molecule type" value="Genomic_DNA"/>
</dbReference>
<dbReference type="Gene3D" id="3.90.320.10">
    <property type="match status" value="1"/>
</dbReference>
<dbReference type="Pfam" id="PF12705">
    <property type="entry name" value="PDDEXK_1"/>
    <property type="match status" value="1"/>
</dbReference>
<evidence type="ECO:0000313" key="12">
    <source>
        <dbReference type="Proteomes" id="UP000199182"/>
    </source>
</evidence>
<proteinExistence type="predicted"/>
<protein>
    <submittedName>
        <fullName evidence="11">ATP-dependent helicase/nuclease subunit B</fullName>
    </submittedName>
</protein>
<dbReference type="InterPro" id="IPR027417">
    <property type="entry name" value="P-loop_NTPase"/>
</dbReference>
<keyword evidence="8" id="KW-0238">DNA-binding</keyword>
<dbReference type="Proteomes" id="UP000199182">
    <property type="component" value="Unassembled WGS sequence"/>
</dbReference>
<evidence type="ECO:0000256" key="4">
    <source>
        <dbReference type="ARBA" id="ARBA00022801"/>
    </source>
</evidence>
<keyword evidence="4" id="KW-0378">Hydrolase</keyword>
<dbReference type="Pfam" id="PF21445">
    <property type="entry name" value="ADDB_N"/>
    <property type="match status" value="1"/>
</dbReference>
<dbReference type="PANTHER" id="PTHR30591">
    <property type="entry name" value="RECBCD ENZYME SUBUNIT RECC"/>
    <property type="match status" value="1"/>
</dbReference>
<feature type="domain" description="UvrD-like helicase C-terminal" evidence="10">
    <location>
        <begin position="271"/>
        <end position="572"/>
    </location>
</feature>
<evidence type="ECO:0000256" key="1">
    <source>
        <dbReference type="ARBA" id="ARBA00022722"/>
    </source>
</evidence>
<dbReference type="GO" id="GO:0004527">
    <property type="term" value="F:exonuclease activity"/>
    <property type="evidence" value="ECO:0007669"/>
    <property type="project" value="UniProtKB-KW"/>
</dbReference>
<dbReference type="AlphaFoldDB" id="A0A1G9WHP6"/>
<keyword evidence="2" id="KW-0547">Nucleotide-binding</keyword>
<evidence type="ECO:0000256" key="7">
    <source>
        <dbReference type="ARBA" id="ARBA00022840"/>
    </source>
</evidence>
<dbReference type="RefSeq" id="WP_092638326.1">
    <property type="nucleotide sequence ID" value="NZ_FNID01000006.1"/>
</dbReference>
<keyword evidence="12" id="KW-1185">Reference proteome</keyword>
<keyword evidence="9" id="KW-0234">DNA repair</keyword>
<dbReference type="STRING" id="258515.SAMN05192585_10617"/>
<evidence type="ECO:0000256" key="8">
    <source>
        <dbReference type="ARBA" id="ARBA00023125"/>
    </source>
</evidence>
<dbReference type="GO" id="GO:0006310">
    <property type="term" value="P:DNA recombination"/>
    <property type="evidence" value="ECO:0007669"/>
    <property type="project" value="TreeGrafter"/>
</dbReference>
<gene>
    <name evidence="11" type="ORF">SAMN05192585_10617</name>
</gene>
<dbReference type="PROSITE" id="PS51217">
    <property type="entry name" value="UVRD_HELICASE_CTER"/>
    <property type="match status" value="1"/>
</dbReference>
<keyword evidence="5 11" id="KW-0347">Helicase</keyword>
<keyword evidence="7" id="KW-0067">ATP-binding</keyword>